<feature type="compositionally biased region" description="Pro residues" evidence="1">
    <location>
        <begin position="332"/>
        <end position="350"/>
    </location>
</feature>
<sequence length="379" mass="41701">MSFQHFRLGELAMHQPLPPHLMQPQPGANGEVQFPGQSFTTNPNNGHIFSSSSGSKQPYGSGDSDDGYTLVFPNLAAFNEWRQKEEETQMVEFVKGDTHGSKAVPPRFKDHTKLVCARHSRSGRKKYVKKHPDRVRKVPTPVYVMITVLQLEGVGCSASISFKTYFNTEEVRASYNSQHSHEIGLANLPYTRRGRKAAVQQEKERPRKHPRKEESASSPPLNSSPSASMPPPPPPPNQFTSTVSMIAPLPGQPPYPQVPQPYGYVPQPYPMPPGPATAVSQDRWQNMSTLFNSIREHARNFEYPFASVVALESVLIRLFLESPVAMSQPGMIPVPGPLPPQMQQQAPPPGIDNNQSSGPSANTVQGTESEESGGEDDSS</sequence>
<dbReference type="EMBL" id="JAUEPU010000007">
    <property type="protein sequence ID" value="KAK0500586.1"/>
    <property type="molecule type" value="Genomic_DNA"/>
</dbReference>
<feature type="region of interest" description="Disordered" evidence="1">
    <location>
        <begin position="331"/>
        <end position="379"/>
    </location>
</feature>
<comment type="caution">
    <text evidence="2">The sequence shown here is derived from an EMBL/GenBank/DDBJ whole genome shotgun (WGS) entry which is preliminary data.</text>
</comment>
<feature type="compositionally biased region" description="Low complexity" evidence="1">
    <location>
        <begin position="216"/>
        <end position="227"/>
    </location>
</feature>
<protein>
    <submittedName>
        <fullName evidence="2">Uncharacterized protein</fullName>
    </submittedName>
</protein>
<name>A0AA39QEV0_9AGAR</name>
<feature type="region of interest" description="Disordered" evidence="1">
    <location>
        <begin position="186"/>
        <end position="261"/>
    </location>
</feature>
<keyword evidence="3" id="KW-1185">Reference proteome</keyword>
<feature type="compositionally biased region" description="Low complexity" evidence="1">
    <location>
        <begin position="50"/>
        <end position="62"/>
    </location>
</feature>
<feature type="region of interest" description="Disordered" evidence="1">
    <location>
        <begin position="16"/>
        <end position="63"/>
    </location>
</feature>
<evidence type="ECO:0000256" key="1">
    <source>
        <dbReference type="SAM" id="MobiDB-lite"/>
    </source>
</evidence>
<organism evidence="2 3">
    <name type="scientific">Armillaria luteobubalina</name>
    <dbReference type="NCBI Taxonomy" id="153913"/>
    <lineage>
        <taxon>Eukaryota</taxon>
        <taxon>Fungi</taxon>
        <taxon>Dikarya</taxon>
        <taxon>Basidiomycota</taxon>
        <taxon>Agaricomycotina</taxon>
        <taxon>Agaricomycetes</taxon>
        <taxon>Agaricomycetidae</taxon>
        <taxon>Agaricales</taxon>
        <taxon>Marasmiineae</taxon>
        <taxon>Physalacriaceae</taxon>
        <taxon>Armillaria</taxon>
    </lineage>
</organism>
<feature type="compositionally biased region" description="Pro residues" evidence="1">
    <location>
        <begin position="228"/>
        <end position="237"/>
    </location>
</feature>
<reference evidence="2" key="1">
    <citation type="submission" date="2023-06" db="EMBL/GenBank/DDBJ databases">
        <authorList>
            <consortium name="Lawrence Berkeley National Laboratory"/>
            <person name="Ahrendt S."/>
            <person name="Sahu N."/>
            <person name="Indic B."/>
            <person name="Wong-Bajracharya J."/>
            <person name="Merenyi Z."/>
            <person name="Ke H.-M."/>
            <person name="Monk M."/>
            <person name="Kocsube S."/>
            <person name="Drula E."/>
            <person name="Lipzen A."/>
            <person name="Balint B."/>
            <person name="Henrissat B."/>
            <person name="Andreopoulos B."/>
            <person name="Martin F.M."/>
            <person name="Harder C.B."/>
            <person name="Rigling D."/>
            <person name="Ford K.L."/>
            <person name="Foster G.D."/>
            <person name="Pangilinan J."/>
            <person name="Papanicolaou A."/>
            <person name="Barry K."/>
            <person name="LaButti K."/>
            <person name="Viragh M."/>
            <person name="Koriabine M."/>
            <person name="Yan M."/>
            <person name="Riley R."/>
            <person name="Champramary S."/>
            <person name="Plett K.L."/>
            <person name="Tsai I.J."/>
            <person name="Slot J."/>
            <person name="Sipos G."/>
            <person name="Plett J."/>
            <person name="Nagy L.G."/>
            <person name="Grigoriev I.V."/>
        </authorList>
    </citation>
    <scope>NUCLEOTIDE SEQUENCE</scope>
    <source>
        <strain evidence="2">HWK02</strain>
    </source>
</reference>
<feature type="compositionally biased region" description="Pro residues" evidence="1">
    <location>
        <begin position="250"/>
        <end position="259"/>
    </location>
</feature>
<proteinExistence type="predicted"/>
<feature type="compositionally biased region" description="Acidic residues" evidence="1">
    <location>
        <begin position="368"/>
        <end position="379"/>
    </location>
</feature>
<feature type="compositionally biased region" description="Polar residues" evidence="1">
    <location>
        <begin position="352"/>
        <end position="367"/>
    </location>
</feature>
<gene>
    <name evidence="2" type="ORF">EDD18DRAFT_1434160</name>
</gene>
<feature type="compositionally biased region" description="Polar residues" evidence="1">
    <location>
        <begin position="35"/>
        <end position="49"/>
    </location>
</feature>
<accession>A0AA39QEV0</accession>
<dbReference type="Proteomes" id="UP001175228">
    <property type="component" value="Unassembled WGS sequence"/>
</dbReference>
<evidence type="ECO:0000313" key="2">
    <source>
        <dbReference type="EMBL" id="KAK0500586.1"/>
    </source>
</evidence>
<dbReference type="AlphaFoldDB" id="A0AA39QEV0"/>
<feature type="compositionally biased region" description="Basic and acidic residues" evidence="1">
    <location>
        <begin position="201"/>
        <end position="215"/>
    </location>
</feature>
<evidence type="ECO:0000313" key="3">
    <source>
        <dbReference type="Proteomes" id="UP001175228"/>
    </source>
</evidence>